<proteinExistence type="predicted"/>
<dbReference type="EMBL" id="SBIQ01000031">
    <property type="protein sequence ID" value="KAF7684066.1"/>
    <property type="molecule type" value="Genomic_DNA"/>
</dbReference>
<evidence type="ECO:0000313" key="2">
    <source>
        <dbReference type="EMBL" id="KAF7684066.1"/>
    </source>
</evidence>
<gene>
    <name evidence="2" type="ORF">TCON_0747</name>
</gene>
<organism evidence="2 3">
    <name type="scientific">Astathelohania contejeani</name>
    <dbReference type="NCBI Taxonomy" id="164912"/>
    <lineage>
        <taxon>Eukaryota</taxon>
        <taxon>Fungi</taxon>
        <taxon>Fungi incertae sedis</taxon>
        <taxon>Microsporidia</taxon>
        <taxon>Astathelohaniidae</taxon>
        <taxon>Astathelohania</taxon>
    </lineage>
</organism>
<sequence>MRKNKYNQQINAGVIPEYKGISTKYDHSATKNKKLESYNSFESVTPDPNFTPRIITEFLKSNFIHLREYNKKYYLFMPSDMRELVKLMEEIVSDARQTYLYKDLNSLKRDENICSYLMRALIVTIPLVVFGIMLCI</sequence>
<keyword evidence="1" id="KW-0472">Membrane</keyword>
<accession>A0ABQ7I0V9</accession>
<feature type="transmembrane region" description="Helical" evidence="1">
    <location>
        <begin position="116"/>
        <end position="134"/>
    </location>
</feature>
<comment type="caution">
    <text evidence="2">The sequence shown here is derived from an EMBL/GenBank/DDBJ whole genome shotgun (WGS) entry which is preliminary data.</text>
</comment>
<keyword evidence="1" id="KW-0812">Transmembrane</keyword>
<protein>
    <submittedName>
        <fullName evidence="2">Uncharacterized protein</fullName>
    </submittedName>
</protein>
<keyword evidence="3" id="KW-1185">Reference proteome</keyword>
<reference evidence="2 3" key="1">
    <citation type="submission" date="2019-01" db="EMBL/GenBank/DDBJ databases">
        <title>Genomes sequencing and comparative genomics of infectious freshwater microsporidia, Cucumispora dikerogammari and Thelohania contejeani.</title>
        <authorList>
            <person name="Cormier A."/>
            <person name="Giraud I."/>
            <person name="Wattier R."/>
            <person name="Teixeira M."/>
            <person name="Grandjean F."/>
            <person name="Rigaud T."/>
            <person name="Cordaux R."/>
        </authorList>
    </citation>
    <scope>NUCLEOTIDE SEQUENCE [LARGE SCALE GENOMIC DNA]</scope>
    <source>
        <strain evidence="2">T1</strain>
        <tissue evidence="2">Spores</tissue>
    </source>
</reference>
<name>A0ABQ7I0V9_9MICR</name>
<evidence type="ECO:0000313" key="3">
    <source>
        <dbReference type="Proteomes" id="UP001516464"/>
    </source>
</evidence>
<dbReference type="Proteomes" id="UP001516464">
    <property type="component" value="Unassembled WGS sequence"/>
</dbReference>
<keyword evidence="1" id="KW-1133">Transmembrane helix</keyword>
<evidence type="ECO:0000256" key="1">
    <source>
        <dbReference type="SAM" id="Phobius"/>
    </source>
</evidence>